<feature type="transmembrane region" description="Helical" evidence="9">
    <location>
        <begin position="343"/>
        <end position="369"/>
    </location>
</feature>
<keyword evidence="3 9" id="KW-1003">Cell membrane</keyword>
<evidence type="ECO:0000256" key="3">
    <source>
        <dbReference type="ARBA" id="ARBA00022475"/>
    </source>
</evidence>
<feature type="transmembrane region" description="Helical" evidence="9">
    <location>
        <begin position="265"/>
        <end position="286"/>
    </location>
</feature>
<protein>
    <recommendedName>
        <fullName evidence="9">Protein-export membrane protein SecF</fullName>
    </recommendedName>
</protein>
<reference evidence="11" key="1">
    <citation type="journal article" date="2020" name="mSystems">
        <title>Genome- and Community-Level Interaction Insights into Carbon Utilization and Element Cycling Functions of Hydrothermarchaeota in Hydrothermal Sediment.</title>
        <authorList>
            <person name="Zhou Z."/>
            <person name="Liu Y."/>
            <person name="Xu W."/>
            <person name="Pan J."/>
            <person name="Luo Z.H."/>
            <person name="Li M."/>
        </authorList>
    </citation>
    <scope>NUCLEOTIDE SEQUENCE [LARGE SCALE GENOMIC DNA]</scope>
    <source>
        <strain evidence="11">HyVt-74</strain>
    </source>
</reference>
<proteinExistence type="inferred from homology"/>
<keyword evidence="7 9" id="KW-0811">Translocation</keyword>
<comment type="similarity">
    <text evidence="9">Belongs to the SecD/SecF family. SecF subfamily.</text>
</comment>
<comment type="subcellular location">
    <subcellularLocation>
        <location evidence="1 9">Cell membrane</location>
        <topology evidence="1 9">Multi-pass membrane protein</topology>
    </subcellularLocation>
</comment>
<evidence type="ECO:0000256" key="1">
    <source>
        <dbReference type="ARBA" id="ARBA00004651"/>
    </source>
</evidence>
<dbReference type="Proteomes" id="UP000886110">
    <property type="component" value="Unassembled WGS sequence"/>
</dbReference>
<keyword evidence="2 9" id="KW-0813">Transport</keyword>
<dbReference type="GO" id="GO:0043952">
    <property type="term" value="P:protein transport by the Sec complex"/>
    <property type="evidence" value="ECO:0007669"/>
    <property type="project" value="UniProtKB-UniRule"/>
</dbReference>
<name>A0A7C5HP53_UNCW3</name>
<dbReference type="GO" id="GO:0006605">
    <property type="term" value="P:protein targeting"/>
    <property type="evidence" value="ECO:0007669"/>
    <property type="project" value="UniProtKB-UniRule"/>
</dbReference>
<evidence type="ECO:0000313" key="11">
    <source>
        <dbReference type="EMBL" id="HHE05136.1"/>
    </source>
</evidence>
<dbReference type="InterPro" id="IPR055344">
    <property type="entry name" value="SecD_SecF_C_bact"/>
</dbReference>
<dbReference type="PANTHER" id="PTHR30081">
    <property type="entry name" value="PROTEIN-EXPORT MEMBRANE PROTEIN SEC"/>
    <property type="match status" value="1"/>
</dbReference>
<dbReference type="InterPro" id="IPR022646">
    <property type="entry name" value="SecD/SecF_CS"/>
</dbReference>
<dbReference type="GO" id="GO:0005886">
    <property type="term" value="C:plasma membrane"/>
    <property type="evidence" value="ECO:0007669"/>
    <property type="project" value="UniProtKB-SubCell"/>
</dbReference>
<dbReference type="Pfam" id="PF07549">
    <property type="entry name" value="Sec_GG"/>
    <property type="match status" value="1"/>
</dbReference>
<dbReference type="Gene3D" id="1.20.1640.10">
    <property type="entry name" value="Multidrug efflux transporter AcrB transmembrane domain"/>
    <property type="match status" value="1"/>
</dbReference>
<dbReference type="NCBIfam" id="TIGR00966">
    <property type="entry name" value="transloc_SecF"/>
    <property type="match status" value="1"/>
</dbReference>
<dbReference type="PANTHER" id="PTHR30081:SF8">
    <property type="entry name" value="PROTEIN TRANSLOCASE SUBUNIT SECF"/>
    <property type="match status" value="1"/>
</dbReference>
<dbReference type="GO" id="GO:0015450">
    <property type="term" value="F:protein-transporting ATPase activity"/>
    <property type="evidence" value="ECO:0007669"/>
    <property type="project" value="InterPro"/>
</dbReference>
<keyword evidence="6 9" id="KW-1133">Transmembrane helix</keyword>
<gene>
    <name evidence="9 11" type="primary">secF</name>
    <name evidence="11" type="ORF">ENL19_03635</name>
</gene>
<feature type="transmembrane region" description="Helical" evidence="9">
    <location>
        <begin position="237"/>
        <end position="258"/>
    </location>
</feature>
<feature type="transmembrane region" description="Helical" evidence="9">
    <location>
        <begin position="214"/>
        <end position="231"/>
    </location>
</feature>
<evidence type="ECO:0000256" key="7">
    <source>
        <dbReference type="ARBA" id="ARBA00023010"/>
    </source>
</evidence>
<dbReference type="InterPro" id="IPR022813">
    <property type="entry name" value="SecD/SecF_arch_bac"/>
</dbReference>
<evidence type="ECO:0000256" key="8">
    <source>
        <dbReference type="ARBA" id="ARBA00023136"/>
    </source>
</evidence>
<dbReference type="InterPro" id="IPR022645">
    <property type="entry name" value="SecD/SecF_bac"/>
</dbReference>
<feature type="transmembrane region" description="Helical" evidence="9">
    <location>
        <begin position="16"/>
        <end position="33"/>
    </location>
</feature>
<organism evidence="11">
    <name type="scientific">candidate division WOR-3 bacterium</name>
    <dbReference type="NCBI Taxonomy" id="2052148"/>
    <lineage>
        <taxon>Bacteria</taxon>
        <taxon>Bacteria division WOR-3</taxon>
    </lineage>
</organism>
<sequence length="381" mass="42874">MEIFRNPRINFLKAKYIAFLISGLIIIAGLIFINRNGLNYGIDFVGGTLIQMKFSHSVKIDTIRKELKKAGFGSAVIQAVENSSDEYIIRVEKIGTGEEEEHLKIAKKIMNVLMPPDERKLATEKNNLNTLSESEIKDLLAKSFPEEKATIWAKKIGEIKKEKKIIRSFEELLEAGIPSAPLNYLKEKTFIGSISIMRVEYVGPQVGKILRHKAVLATIWALLGMLIYIAFRFKFLYGISAVLTLAHDVLVTLAFIYFLKIEFNLQIVAAILTIVGYSINDTIVVFDRVRENMPAFRKKKDLNFDNLLNSSINQTISRTVLTSGTTLLALLALYLFGGEVIRGFALTMLIGVIVGTYSSIYQSCAWLSIWNKFYGLKGLLK</sequence>
<evidence type="ECO:0000256" key="9">
    <source>
        <dbReference type="HAMAP-Rule" id="MF_01464"/>
    </source>
</evidence>
<keyword evidence="5 9" id="KW-0653">Protein transport</keyword>
<dbReference type="NCBIfam" id="TIGR00916">
    <property type="entry name" value="2A0604s01"/>
    <property type="match status" value="1"/>
</dbReference>
<dbReference type="SUPFAM" id="SSF82866">
    <property type="entry name" value="Multidrug efflux transporter AcrB transmembrane domain"/>
    <property type="match status" value="1"/>
</dbReference>
<dbReference type="AlphaFoldDB" id="A0A7C5HP53"/>
<dbReference type="HAMAP" id="MF_01464_B">
    <property type="entry name" value="SecF_B"/>
    <property type="match status" value="1"/>
</dbReference>
<dbReference type="Gene3D" id="3.30.70.2040">
    <property type="match status" value="1"/>
</dbReference>
<feature type="domain" description="Protein export membrane protein SecD/SecF C-terminal" evidence="10">
    <location>
        <begin position="192"/>
        <end position="367"/>
    </location>
</feature>
<feature type="transmembrane region" description="Helical" evidence="9">
    <location>
        <begin position="316"/>
        <end position="336"/>
    </location>
</feature>
<dbReference type="EMBL" id="DRTB01000275">
    <property type="protein sequence ID" value="HHE05136.1"/>
    <property type="molecule type" value="Genomic_DNA"/>
</dbReference>
<comment type="subunit">
    <text evidence="9">Forms a complex with SecD. Part of the essential Sec protein translocation apparatus which comprises SecA, SecYEG and auxiliary proteins SecDF. Other proteins may also be involved.</text>
</comment>
<keyword evidence="8 9" id="KW-0472">Membrane</keyword>
<evidence type="ECO:0000256" key="5">
    <source>
        <dbReference type="ARBA" id="ARBA00022927"/>
    </source>
</evidence>
<dbReference type="PRINTS" id="PR01755">
    <property type="entry name" value="SECFTRNLCASE"/>
</dbReference>
<keyword evidence="4 9" id="KW-0812">Transmembrane</keyword>
<evidence type="ECO:0000256" key="4">
    <source>
        <dbReference type="ARBA" id="ARBA00022692"/>
    </source>
</evidence>
<dbReference type="InterPro" id="IPR048634">
    <property type="entry name" value="SecD_SecF_C"/>
</dbReference>
<accession>A0A7C5HP53</accession>
<dbReference type="InterPro" id="IPR005665">
    <property type="entry name" value="SecF_bac"/>
</dbReference>
<dbReference type="GO" id="GO:0065002">
    <property type="term" value="P:intracellular protein transmembrane transport"/>
    <property type="evidence" value="ECO:0007669"/>
    <property type="project" value="UniProtKB-UniRule"/>
</dbReference>
<evidence type="ECO:0000256" key="6">
    <source>
        <dbReference type="ARBA" id="ARBA00022989"/>
    </source>
</evidence>
<comment type="function">
    <text evidence="9">Part of the Sec protein translocase complex. Interacts with the SecYEG preprotein conducting channel. SecDF uses the proton motive force (PMF) to complete protein translocation after the ATP-dependent function of SecA.</text>
</comment>
<evidence type="ECO:0000259" key="10">
    <source>
        <dbReference type="Pfam" id="PF02355"/>
    </source>
</evidence>
<dbReference type="Pfam" id="PF02355">
    <property type="entry name" value="SecD_SecF_C"/>
    <property type="match status" value="1"/>
</dbReference>
<evidence type="ECO:0000256" key="2">
    <source>
        <dbReference type="ARBA" id="ARBA00022448"/>
    </source>
</evidence>
<comment type="caution">
    <text evidence="11">The sequence shown here is derived from an EMBL/GenBank/DDBJ whole genome shotgun (WGS) entry which is preliminary data.</text>
</comment>